<name>A0ABS7JR14_9SPHN</name>
<keyword evidence="1" id="KW-0175">Coiled coil</keyword>
<gene>
    <name evidence="2" type="ORF">K3181_01325</name>
</gene>
<keyword evidence="3" id="KW-1185">Reference proteome</keyword>
<protein>
    <submittedName>
        <fullName evidence="2">Uncharacterized protein</fullName>
    </submittedName>
</protein>
<comment type="caution">
    <text evidence="2">The sequence shown here is derived from an EMBL/GenBank/DDBJ whole genome shotgun (WGS) entry which is preliminary data.</text>
</comment>
<dbReference type="EMBL" id="JAIGNU010000001">
    <property type="protein sequence ID" value="MBX7500081.1"/>
    <property type="molecule type" value="Genomic_DNA"/>
</dbReference>
<organism evidence="2 3">
    <name type="scientific">Qipengyuania mesophila</name>
    <dbReference type="NCBI Taxonomy" id="2867246"/>
    <lineage>
        <taxon>Bacteria</taxon>
        <taxon>Pseudomonadati</taxon>
        <taxon>Pseudomonadota</taxon>
        <taxon>Alphaproteobacteria</taxon>
        <taxon>Sphingomonadales</taxon>
        <taxon>Erythrobacteraceae</taxon>
        <taxon>Qipengyuania</taxon>
    </lineage>
</organism>
<accession>A0ABS7JR14</accession>
<sequence>MKLHAAAIGILAVLAGGCTTTLESTKPPGIHEIARGIEYRLPETQIEVEANWALVDCKTITFTRDPNDAGALTSAKIFSLESGTSRFLRKFEGGEIRTAALASDGIGWPKVNELGAQMEIVLKPTATYAARTIEGERLLIDYEKLTEAFKTGSITAEYYSDTLILKSINAKLEGQEGEALKSAIGFAGNVARIAFGLGGAVPAGAGPAAAGDVSVTMEQCTERTKGLVRQRNDVLKSIKDNENKLKLIGAKIGEINVKLATGTLDEAAIEALKALLKGEKGKLETVDGTLKAQKEALAYLNGKLSVSAKQMVGQSGSFRTTIQPSVESLEETFSGAFEESEPDFPSLANEVRLLASILPQQQGEPICDGDGASVGCSVEANKSFDGIVYRSAVPARLEVTTTGKDHQEVLKKSLRVIQLGRLQLLPLKNKFAESNSLEVLFDQAGTPSKVSYEKTKSGAKEALDLLTTASGEVLKVQQEVAAYKKAKLDAEKALAGEVLTELQRKRDLLKTQQEIDTLTSPKPSEIAVLEAEVDMLTLKAKIAQLEKQIREAEDDE</sequence>
<evidence type="ECO:0000313" key="3">
    <source>
        <dbReference type="Proteomes" id="UP000782554"/>
    </source>
</evidence>
<proteinExistence type="predicted"/>
<evidence type="ECO:0000256" key="1">
    <source>
        <dbReference type="SAM" id="Coils"/>
    </source>
</evidence>
<evidence type="ECO:0000313" key="2">
    <source>
        <dbReference type="EMBL" id="MBX7500081.1"/>
    </source>
</evidence>
<dbReference type="Proteomes" id="UP000782554">
    <property type="component" value="Unassembled WGS sequence"/>
</dbReference>
<feature type="coiled-coil region" evidence="1">
    <location>
        <begin position="526"/>
        <end position="555"/>
    </location>
</feature>
<reference evidence="2 3" key="1">
    <citation type="submission" date="2021-08" db="EMBL/GenBank/DDBJ databases">
        <title>Comparative Genomics Analysis of the Genus Qipengyuania Reveals Extensive Genetic Diversity and Metabolic Versatility, Including the Description of Fifteen Novel Species.</title>
        <authorList>
            <person name="Liu Y."/>
        </authorList>
    </citation>
    <scope>NUCLEOTIDE SEQUENCE [LARGE SCALE GENOMIC DNA]</scope>
    <source>
        <strain evidence="2 3">YG27</strain>
    </source>
</reference>
<dbReference type="RefSeq" id="WP_221600090.1">
    <property type="nucleotide sequence ID" value="NZ_JAIGNU010000001.1"/>
</dbReference>
<dbReference type="PROSITE" id="PS51257">
    <property type="entry name" value="PROKAR_LIPOPROTEIN"/>
    <property type="match status" value="1"/>
</dbReference>